<proteinExistence type="predicted"/>
<reference evidence="3" key="1">
    <citation type="submission" date="2024-02" db="UniProtKB">
        <authorList>
            <consortium name="WormBaseParasite"/>
        </authorList>
    </citation>
    <scope>IDENTIFICATION</scope>
</reference>
<dbReference type="AlphaFoldDB" id="A0AAF3F214"/>
<dbReference type="WBParaSite" id="MBELARI_LOCUS2058.2">
    <property type="protein sequence ID" value="MBELARI_LOCUS2058.2"/>
    <property type="gene ID" value="MBELARI_LOCUS2058"/>
</dbReference>
<evidence type="ECO:0008006" key="4">
    <source>
        <dbReference type="Google" id="ProtNLM"/>
    </source>
</evidence>
<evidence type="ECO:0000313" key="3">
    <source>
        <dbReference type="WBParaSite" id="MBELARI_LOCUS2058.2"/>
    </source>
</evidence>
<keyword evidence="2" id="KW-1185">Reference proteome</keyword>
<name>A0AAF3F214_9BILA</name>
<keyword evidence="1" id="KW-0472">Membrane</keyword>
<sequence length="226" mass="25851">MLLQRSIWSIDGTFHAAPFGFSQILVIGVEIEHLFVPCAYAFLSSKLAQTYSDVFGLVKQLGAPLPTKIKTDIELTIFNGFMAVYGNTATIHFCFFLHFFKAIFFKIKEKKLQEICCDPNTFVYVKGFLALTFIKPVDVLQYFRPLRDEASKQIPSIINVLQGLYLYFEKPFVGFVQNSRFIRPSNILHSNVELFDTICRGEQLDNSSRKSYNSLLKALTSRYSAH</sequence>
<organism evidence="2 3">
    <name type="scientific">Mesorhabditis belari</name>
    <dbReference type="NCBI Taxonomy" id="2138241"/>
    <lineage>
        <taxon>Eukaryota</taxon>
        <taxon>Metazoa</taxon>
        <taxon>Ecdysozoa</taxon>
        <taxon>Nematoda</taxon>
        <taxon>Chromadorea</taxon>
        <taxon>Rhabditida</taxon>
        <taxon>Rhabditina</taxon>
        <taxon>Rhabditomorpha</taxon>
        <taxon>Rhabditoidea</taxon>
        <taxon>Rhabditidae</taxon>
        <taxon>Mesorhabditinae</taxon>
        <taxon>Mesorhabditis</taxon>
    </lineage>
</organism>
<keyword evidence="1" id="KW-1133">Transmembrane helix</keyword>
<dbReference type="Proteomes" id="UP000887575">
    <property type="component" value="Unassembled WGS sequence"/>
</dbReference>
<keyword evidence="1" id="KW-0812">Transmembrane</keyword>
<protein>
    <recommendedName>
        <fullName evidence="4">MULE transposase domain-containing protein</fullName>
    </recommendedName>
</protein>
<feature type="transmembrane region" description="Helical" evidence="1">
    <location>
        <begin position="84"/>
        <end position="104"/>
    </location>
</feature>
<evidence type="ECO:0000256" key="1">
    <source>
        <dbReference type="SAM" id="Phobius"/>
    </source>
</evidence>
<accession>A0AAF3F214</accession>
<evidence type="ECO:0000313" key="2">
    <source>
        <dbReference type="Proteomes" id="UP000887575"/>
    </source>
</evidence>